<dbReference type="PRINTS" id="PR00455">
    <property type="entry name" value="HTHTETR"/>
</dbReference>
<dbReference type="FunFam" id="1.10.10.60:FF:000141">
    <property type="entry name" value="TetR family transcriptional regulator"/>
    <property type="match status" value="1"/>
</dbReference>
<evidence type="ECO:0000256" key="4">
    <source>
        <dbReference type="PROSITE-ProRule" id="PRU00335"/>
    </source>
</evidence>
<dbReference type="Proteomes" id="UP001058687">
    <property type="component" value="Chromosome 1"/>
</dbReference>
<evidence type="ECO:0000256" key="3">
    <source>
        <dbReference type="ARBA" id="ARBA00023163"/>
    </source>
</evidence>
<organism evidence="6 7">
    <name type="scientific">Vibrio campbellii</name>
    <dbReference type="NCBI Taxonomy" id="680"/>
    <lineage>
        <taxon>Bacteria</taxon>
        <taxon>Pseudomonadati</taxon>
        <taxon>Pseudomonadota</taxon>
        <taxon>Gammaproteobacteria</taxon>
        <taxon>Vibrionales</taxon>
        <taxon>Vibrionaceae</taxon>
        <taxon>Vibrio</taxon>
    </lineage>
</organism>
<evidence type="ECO:0000259" key="5">
    <source>
        <dbReference type="PROSITE" id="PS50977"/>
    </source>
</evidence>
<dbReference type="GO" id="GO:0000976">
    <property type="term" value="F:transcription cis-regulatory region binding"/>
    <property type="evidence" value="ECO:0007669"/>
    <property type="project" value="TreeGrafter"/>
</dbReference>
<proteinExistence type="predicted"/>
<dbReference type="PANTHER" id="PTHR30055:SF207">
    <property type="entry name" value="HTH-TYPE TRANSCRIPTIONAL REPRESSOR FATR"/>
    <property type="match status" value="1"/>
</dbReference>
<reference evidence="6" key="1">
    <citation type="submission" date="2020-03" db="EMBL/GenBank/DDBJ databases">
        <title>Five strains of Vibrio campbellii isolated from Mariana Trench.</title>
        <authorList>
            <person name="Liang J."/>
            <person name="Zhang X.-H."/>
        </authorList>
    </citation>
    <scope>NUCLEOTIDE SEQUENCE</scope>
    <source>
        <strain evidence="6">LJC014</strain>
    </source>
</reference>
<sequence>MATNQIRKDKREQIVIAAERLIAESGFQGLSMQKLADEAGVAAGTIYRYFSDKEHLLKEVRLIVTTRIAEAVQCNVDDSMPLKQRFRTMWMNIWHFAGANVNTLSNRLQYDALPCPTQACTREHERKLFIHVDRLFDQGKAEGLFKPLANEVLSGLSFEASVALARKHALGIYQLDEHAVDAAIEASWDAIIKH</sequence>
<dbReference type="Pfam" id="PF22604">
    <property type="entry name" value="TetR_HI_0893_C"/>
    <property type="match status" value="1"/>
</dbReference>
<dbReference type="InterPro" id="IPR054422">
    <property type="entry name" value="TetR-like_HI_0893_C"/>
</dbReference>
<dbReference type="PROSITE" id="PS50977">
    <property type="entry name" value="HTH_TETR_2"/>
    <property type="match status" value="1"/>
</dbReference>
<feature type="DNA-binding region" description="H-T-H motif" evidence="4">
    <location>
        <begin position="31"/>
        <end position="50"/>
    </location>
</feature>
<keyword evidence="2 4" id="KW-0238">DNA-binding</keyword>
<dbReference type="RefSeq" id="WP_010650400.1">
    <property type="nucleotide sequence ID" value="NZ_CP030788.1"/>
</dbReference>
<name>A0AAE9MX95_9VIBR</name>
<keyword evidence="1" id="KW-0805">Transcription regulation</keyword>
<dbReference type="GO" id="GO:0003700">
    <property type="term" value="F:DNA-binding transcription factor activity"/>
    <property type="evidence" value="ECO:0007669"/>
    <property type="project" value="TreeGrafter"/>
</dbReference>
<evidence type="ECO:0000256" key="1">
    <source>
        <dbReference type="ARBA" id="ARBA00023015"/>
    </source>
</evidence>
<feature type="domain" description="HTH tetR-type" evidence="5">
    <location>
        <begin position="8"/>
        <end position="68"/>
    </location>
</feature>
<dbReference type="InterPro" id="IPR001647">
    <property type="entry name" value="HTH_TetR"/>
</dbReference>
<gene>
    <name evidence="6" type="ORF">HB761_07250</name>
</gene>
<dbReference type="EMBL" id="CP050467">
    <property type="protein sequence ID" value="UTZ26585.1"/>
    <property type="molecule type" value="Genomic_DNA"/>
</dbReference>
<dbReference type="OMA" id="FHGAPMA"/>
<dbReference type="PROSITE" id="PS01081">
    <property type="entry name" value="HTH_TETR_1"/>
    <property type="match status" value="1"/>
</dbReference>
<dbReference type="InterPro" id="IPR023772">
    <property type="entry name" value="DNA-bd_HTH_TetR-type_CS"/>
</dbReference>
<dbReference type="Pfam" id="PF00440">
    <property type="entry name" value="TetR_N"/>
    <property type="match status" value="1"/>
</dbReference>
<evidence type="ECO:0000313" key="6">
    <source>
        <dbReference type="EMBL" id="UTZ26585.1"/>
    </source>
</evidence>
<protein>
    <submittedName>
        <fullName evidence="6">TetR/AcrR family transcriptional regulator</fullName>
    </submittedName>
</protein>
<accession>A0AAE9MX95</accession>
<dbReference type="InterPro" id="IPR050109">
    <property type="entry name" value="HTH-type_TetR-like_transc_reg"/>
</dbReference>
<dbReference type="AlphaFoldDB" id="A0AAE9MX95"/>
<dbReference type="Gene3D" id="1.10.357.10">
    <property type="entry name" value="Tetracycline Repressor, domain 2"/>
    <property type="match status" value="1"/>
</dbReference>
<dbReference type="InterPro" id="IPR009057">
    <property type="entry name" value="Homeodomain-like_sf"/>
</dbReference>
<dbReference type="InterPro" id="IPR001387">
    <property type="entry name" value="Cro/C1-type_HTH"/>
</dbReference>
<dbReference type="PANTHER" id="PTHR30055">
    <property type="entry name" value="HTH-TYPE TRANSCRIPTIONAL REGULATOR RUTR"/>
    <property type="match status" value="1"/>
</dbReference>
<dbReference type="CDD" id="cd00093">
    <property type="entry name" value="HTH_XRE"/>
    <property type="match status" value="1"/>
</dbReference>
<keyword evidence="3" id="KW-0804">Transcription</keyword>
<evidence type="ECO:0000256" key="2">
    <source>
        <dbReference type="ARBA" id="ARBA00023125"/>
    </source>
</evidence>
<evidence type="ECO:0000313" key="7">
    <source>
        <dbReference type="Proteomes" id="UP001058687"/>
    </source>
</evidence>
<dbReference type="SUPFAM" id="SSF46689">
    <property type="entry name" value="Homeodomain-like"/>
    <property type="match status" value="1"/>
</dbReference>